<dbReference type="InterPro" id="IPR022536">
    <property type="entry name" value="EspC"/>
</dbReference>
<keyword evidence="2" id="KW-1185">Reference proteome</keyword>
<organism evidence="1 2">
    <name type="scientific">Nocardia vulneris</name>
    <dbReference type="NCBI Taxonomy" id="1141657"/>
    <lineage>
        <taxon>Bacteria</taxon>
        <taxon>Bacillati</taxon>
        <taxon>Actinomycetota</taxon>
        <taxon>Actinomycetes</taxon>
        <taxon>Mycobacteriales</taxon>
        <taxon>Nocardiaceae</taxon>
        <taxon>Nocardia</taxon>
    </lineage>
</organism>
<dbReference type="EMBL" id="JNFP01000008">
    <property type="protein sequence ID" value="KIA65350.1"/>
    <property type="molecule type" value="Genomic_DNA"/>
</dbReference>
<dbReference type="RefSeq" id="WP_043667228.1">
    <property type="nucleotide sequence ID" value="NZ_BDCI01000015.1"/>
</dbReference>
<evidence type="ECO:0000313" key="1">
    <source>
        <dbReference type="EMBL" id="KIA65350.1"/>
    </source>
</evidence>
<evidence type="ECO:0000313" key="2">
    <source>
        <dbReference type="Proteomes" id="UP000031364"/>
    </source>
</evidence>
<proteinExistence type="predicted"/>
<dbReference type="Pfam" id="PF10824">
    <property type="entry name" value="T7SS_ESX_EspC"/>
    <property type="match status" value="1"/>
</dbReference>
<sequence>MAEELRVRPDQLDEFAVALGDLAGQAGAAKDYAATWFAFGDHDGRIYAQVKGMLEEVRRNLESNYIHLRVLSETASTELAKSAEMYRTTDLATAIRLDRTYVGVPK</sequence>
<accession>A0ABR4ZJ57</accession>
<evidence type="ECO:0008006" key="3">
    <source>
        <dbReference type="Google" id="ProtNLM"/>
    </source>
</evidence>
<gene>
    <name evidence="1" type="ORF">FG87_08995</name>
</gene>
<protein>
    <recommendedName>
        <fullName evidence="3">Excreted virulence factor EspC, type VII ESX diderm</fullName>
    </recommendedName>
</protein>
<name>A0ABR4ZJ57_9NOCA</name>
<comment type="caution">
    <text evidence="1">The sequence shown here is derived from an EMBL/GenBank/DDBJ whole genome shotgun (WGS) entry which is preliminary data.</text>
</comment>
<dbReference type="Proteomes" id="UP000031364">
    <property type="component" value="Unassembled WGS sequence"/>
</dbReference>
<reference evidence="1 2" key="1">
    <citation type="journal article" date="2014" name="Int. J. Syst. Evol. Microbiol.">
        <title>Nocardia vulneris sp. nov., isolated from wounds of human patients in North America.</title>
        <authorList>
            <person name="Lasker B.A."/>
            <person name="Bell M."/>
            <person name="Klenk H.P."/>
            <person name="Sproer C."/>
            <person name="Schumann C."/>
            <person name="Schumann P."/>
            <person name="Brown J.M."/>
        </authorList>
    </citation>
    <scope>NUCLEOTIDE SEQUENCE [LARGE SCALE GENOMIC DNA]</scope>
    <source>
        <strain evidence="1 2">W9851</strain>
    </source>
</reference>